<protein>
    <submittedName>
        <fullName evidence="1">Uncharacterized protein</fullName>
    </submittedName>
</protein>
<dbReference type="EMBL" id="PDXD01000055">
    <property type="protein sequence ID" value="RYN67296.1"/>
    <property type="molecule type" value="Genomic_DNA"/>
</dbReference>
<evidence type="ECO:0000313" key="2">
    <source>
        <dbReference type="Proteomes" id="UP000291422"/>
    </source>
</evidence>
<name>A0A4Q4N1R8_ALTAL</name>
<dbReference type="Proteomes" id="UP000291422">
    <property type="component" value="Unassembled WGS sequence"/>
</dbReference>
<evidence type="ECO:0000313" key="1">
    <source>
        <dbReference type="EMBL" id="RYN67296.1"/>
    </source>
</evidence>
<gene>
    <name evidence="1" type="ORF">AA0117_g11634</name>
</gene>
<sequence>MAAKTWFLSLGTTFTPDGMIRLGAVIKDFKRPTLILLEPDVDTDPKINLPPVEILLEQNHTHSRNLSGSVGGEIWAKFLDLASASMRLELEKRNKLEYGAADHDVHQFKRSLTPESLKAIVSQPAVRQYIDSGAFGKRPVYIVSGLRIVKTAMMVTVDKNYTRGGGLKGSGPPAGTVPVEAGADIHGDRRRDNIDSWVTAPGIVFAYRLNVIREKKGENRESEMFSHRTAFMTGIGDEEVEMEISEVLAEELLEDPEEDYSDLVEHGIGEEDTCI</sequence>
<accession>A0A4Q4N1R8</accession>
<dbReference type="AlphaFoldDB" id="A0A4Q4N1R8"/>
<proteinExistence type="predicted"/>
<organism evidence="1 2">
    <name type="scientific">Alternaria alternata</name>
    <name type="common">Alternaria rot fungus</name>
    <name type="synonym">Torula alternata</name>
    <dbReference type="NCBI Taxonomy" id="5599"/>
    <lineage>
        <taxon>Eukaryota</taxon>
        <taxon>Fungi</taxon>
        <taxon>Dikarya</taxon>
        <taxon>Ascomycota</taxon>
        <taxon>Pezizomycotina</taxon>
        <taxon>Dothideomycetes</taxon>
        <taxon>Pleosporomycetidae</taxon>
        <taxon>Pleosporales</taxon>
        <taxon>Pleosporineae</taxon>
        <taxon>Pleosporaceae</taxon>
        <taxon>Alternaria</taxon>
        <taxon>Alternaria sect. Alternaria</taxon>
        <taxon>Alternaria alternata complex</taxon>
    </lineage>
</organism>
<reference evidence="2" key="1">
    <citation type="journal article" date="2019" name="bioRxiv">
        <title>Genomics, evolutionary history and diagnostics of the Alternaria alternata species group including apple and Asian pear pathotypes.</title>
        <authorList>
            <person name="Armitage A.D."/>
            <person name="Cockerton H.M."/>
            <person name="Sreenivasaprasad S."/>
            <person name="Woodhall J.W."/>
            <person name="Lane C.R."/>
            <person name="Harrison R.J."/>
            <person name="Clarkson J.P."/>
        </authorList>
    </citation>
    <scope>NUCLEOTIDE SEQUENCE [LARGE SCALE GENOMIC DNA]</scope>
    <source>
        <strain evidence="2">FERA 1177</strain>
    </source>
</reference>
<comment type="caution">
    <text evidence="1">The sequence shown here is derived from an EMBL/GenBank/DDBJ whole genome shotgun (WGS) entry which is preliminary data.</text>
</comment>